<dbReference type="EMBL" id="LGGI01000004">
    <property type="protein sequence ID" value="KUK67542.1"/>
    <property type="molecule type" value="Genomic_DNA"/>
</dbReference>
<gene>
    <name evidence="2" type="ORF">XD87_0064</name>
</gene>
<sequence length="152" mass="17629">MFLDLNHSFMYNITYCTFKKFFRLIHYPEGSIMKRGLDFGFASLLLLFVAAIFIGGVYGLSYRGTSVVVTGEIQEIILEGDNCQFVFLEEGSNEFEIISNENNLFFLKFNSIDILSNIQEDRVYTLKLAGWERPAFNQYRNVIEYKEISPNP</sequence>
<protein>
    <submittedName>
        <fullName evidence="2">Uncharacterized protein</fullName>
    </submittedName>
</protein>
<keyword evidence="1" id="KW-0472">Membrane</keyword>
<reference evidence="3" key="1">
    <citation type="journal article" date="2015" name="MBio">
        <title>Genome-Resolved Metagenomic Analysis Reveals Roles for Candidate Phyla and Other Microbial Community Members in Biogeochemical Transformations in Oil Reservoirs.</title>
        <authorList>
            <person name="Hu P."/>
            <person name="Tom L."/>
            <person name="Singh A."/>
            <person name="Thomas B.C."/>
            <person name="Baker B.J."/>
            <person name="Piceno Y.M."/>
            <person name="Andersen G.L."/>
            <person name="Banfield J.F."/>
        </authorList>
    </citation>
    <scope>NUCLEOTIDE SEQUENCE [LARGE SCALE GENOMIC DNA]</scope>
</reference>
<keyword evidence="1" id="KW-1133">Transmembrane helix</keyword>
<dbReference type="Proteomes" id="UP000053469">
    <property type="component" value="Unassembled WGS sequence"/>
</dbReference>
<evidence type="ECO:0000256" key="1">
    <source>
        <dbReference type="SAM" id="Phobius"/>
    </source>
</evidence>
<evidence type="ECO:0000313" key="2">
    <source>
        <dbReference type="EMBL" id="KUK67542.1"/>
    </source>
</evidence>
<keyword evidence="1" id="KW-0812">Transmembrane</keyword>
<comment type="caution">
    <text evidence="2">The sequence shown here is derived from an EMBL/GenBank/DDBJ whole genome shotgun (WGS) entry which is preliminary data.</text>
</comment>
<evidence type="ECO:0000313" key="3">
    <source>
        <dbReference type="Proteomes" id="UP000053469"/>
    </source>
</evidence>
<proteinExistence type="predicted"/>
<name>A0A117LU28_9BACT</name>
<dbReference type="AlphaFoldDB" id="A0A117LU28"/>
<accession>A0A117LU28</accession>
<organism evidence="2 3">
    <name type="scientific">candidate division WS6 bacterium 36_33</name>
    <dbReference type="NCBI Taxonomy" id="1641388"/>
    <lineage>
        <taxon>Bacteria</taxon>
        <taxon>Candidatus Dojkabacteria</taxon>
    </lineage>
</organism>
<feature type="transmembrane region" description="Helical" evidence="1">
    <location>
        <begin position="39"/>
        <end position="60"/>
    </location>
</feature>